<dbReference type="GO" id="GO:0008521">
    <property type="term" value="F:acetyl-CoA transmembrane transporter activity"/>
    <property type="evidence" value="ECO:0007669"/>
    <property type="project" value="InterPro"/>
</dbReference>
<comment type="caution">
    <text evidence="7">The sequence shown here is derived from an EMBL/GenBank/DDBJ whole genome shotgun (WGS) entry which is preliminary data.</text>
</comment>
<dbReference type="SUPFAM" id="SSF103473">
    <property type="entry name" value="MFS general substrate transporter"/>
    <property type="match status" value="1"/>
</dbReference>
<sequence>MNRNSSENFEIEQNSSNEEEKPNLKGDFKNVVLLVVLYIFQSIPLGLVTSVPILMQNRGATYKDQAIFTIAYYPFSLKILWAPIVDSLYFKRIGRRKTWLVPSQFMIALSMLYSSFYVNEWLGSAEKPPKILILTSVFFLMRVFAATQDVAVDGLALCLLKKRNIGHVATCEMIGISCGWCIGYVVLLVLESSEFSNSFIFSEPRNEGLITLGGFLKFWGIAFLVFTILIAFFKHENSETDEKLEEHPDYGVTKAYPTLWKILKLKPIIRFSLFMLTVKVSFSAVDSVTSLKLIEYGVPKDKIAFLAIPVLPIQIILPFIISRFTAGKYPMDFYIKAFRVRLAMSILMVAYVFLTSKIVNGKKSNEISIWYFIGLVIVYLMYHIPFRAMTIADMSFFARVSDPLIGGTYMTLLNTINNFGTKWSQTLFLWLVDIISWKHCIQDNHFNNSLIISLSNNKCANKEERDLCIKAGGKCLTDIDGYYIEFIINLIYGIGFYVIGKRIIEYLEKLPIDDWHVLAKEHERVKENENSSQREEKIALNKDEI</sequence>
<dbReference type="EMBL" id="JADBJN010000001">
    <property type="protein sequence ID" value="KAG5680983.1"/>
    <property type="molecule type" value="Genomic_DNA"/>
</dbReference>
<dbReference type="Pfam" id="PF13000">
    <property type="entry name" value="Acatn"/>
    <property type="match status" value="1"/>
</dbReference>
<evidence type="ECO:0008006" key="9">
    <source>
        <dbReference type="Google" id="ProtNLM"/>
    </source>
</evidence>
<dbReference type="GO" id="GO:0016020">
    <property type="term" value="C:membrane"/>
    <property type="evidence" value="ECO:0007669"/>
    <property type="project" value="UniProtKB-SubCell"/>
</dbReference>
<name>A0A9J6CGH6_POLVA</name>
<feature type="transmembrane region" description="Helical" evidence="6">
    <location>
        <begin position="303"/>
        <end position="326"/>
    </location>
</feature>
<dbReference type="OrthoDB" id="6415790at2759"/>
<feature type="region of interest" description="Disordered" evidence="5">
    <location>
        <begin position="526"/>
        <end position="545"/>
    </location>
</feature>
<dbReference type="InterPro" id="IPR036259">
    <property type="entry name" value="MFS_trans_sf"/>
</dbReference>
<feature type="transmembrane region" description="Helical" evidence="6">
    <location>
        <begin position="66"/>
        <end position="90"/>
    </location>
</feature>
<evidence type="ECO:0000256" key="5">
    <source>
        <dbReference type="SAM" id="MobiDB-lite"/>
    </source>
</evidence>
<feature type="transmembrane region" description="Helical" evidence="6">
    <location>
        <begin position="31"/>
        <end position="54"/>
    </location>
</feature>
<dbReference type="PANTHER" id="PTHR12778">
    <property type="entry name" value="SOLUTE CARRIER FAMILY 33 ACETYL-COA TRANSPORTER -RELATED"/>
    <property type="match status" value="1"/>
</dbReference>
<feature type="transmembrane region" description="Helical" evidence="6">
    <location>
        <begin position="131"/>
        <end position="160"/>
    </location>
</feature>
<accession>A0A9J6CGH6</accession>
<feature type="transmembrane region" description="Helical" evidence="6">
    <location>
        <begin position="210"/>
        <end position="233"/>
    </location>
</feature>
<gene>
    <name evidence="7" type="ORF">PVAND_010457</name>
</gene>
<feature type="region of interest" description="Disordered" evidence="5">
    <location>
        <begin position="1"/>
        <end position="22"/>
    </location>
</feature>
<reference evidence="7" key="1">
    <citation type="submission" date="2021-03" db="EMBL/GenBank/DDBJ databases">
        <title>Chromosome level genome of the anhydrobiotic midge Polypedilum vanderplanki.</title>
        <authorList>
            <person name="Yoshida Y."/>
            <person name="Kikawada T."/>
            <person name="Gusev O."/>
        </authorList>
    </citation>
    <scope>NUCLEOTIDE SEQUENCE</scope>
    <source>
        <strain evidence="7">NIAS01</strain>
        <tissue evidence="7">Whole body or cell culture</tissue>
    </source>
</reference>
<dbReference type="PANTHER" id="PTHR12778:SF9">
    <property type="entry name" value="ACETYL-COENZYME A TRANSPORTER 1"/>
    <property type="match status" value="1"/>
</dbReference>
<evidence type="ECO:0000256" key="2">
    <source>
        <dbReference type="ARBA" id="ARBA00022692"/>
    </source>
</evidence>
<organism evidence="7 8">
    <name type="scientific">Polypedilum vanderplanki</name>
    <name type="common">Sleeping chironomid midge</name>
    <dbReference type="NCBI Taxonomy" id="319348"/>
    <lineage>
        <taxon>Eukaryota</taxon>
        <taxon>Metazoa</taxon>
        <taxon>Ecdysozoa</taxon>
        <taxon>Arthropoda</taxon>
        <taxon>Hexapoda</taxon>
        <taxon>Insecta</taxon>
        <taxon>Pterygota</taxon>
        <taxon>Neoptera</taxon>
        <taxon>Endopterygota</taxon>
        <taxon>Diptera</taxon>
        <taxon>Nematocera</taxon>
        <taxon>Chironomoidea</taxon>
        <taxon>Chironomidae</taxon>
        <taxon>Chironominae</taxon>
        <taxon>Polypedilum</taxon>
        <taxon>Polypedilum</taxon>
    </lineage>
</organism>
<feature type="transmembrane region" description="Helical" evidence="6">
    <location>
        <begin position="172"/>
        <end position="190"/>
    </location>
</feature>
<keyword evidence="3 6" id="KW-1133">Transmembrane helix</keyword>
<dbReference type="AlphaFoldDB" id="A0A9J6CGH6"/>
<feature type="transmembrane region" description="Helical" evidence="6">
    <location>
        <begin position="338"/>
        <end position="355"/>
    </location>
</feature>
<dbReference type="Proteomes" id="UP001107558">
    <property type="component" value="Chromosome 1"/>
</dbReference>
<keyword evidence="4 6" id="KW-0472">Membrane</keyword>
<feature type="transmembrane region" description="Helical" evidence="6">
    <location>
        <begin position="482"/>
        <end position="500"/>
    </location>
</feature>
<protein>
    <recommendedName>
        <fullName evidence="9">Acetyl-coenzyme A transporter 1</fullName>
    </recommendedName>
</protein>
<feature type="transmembrane region" description="Helical" evidence="6">
    <location>
        <begin position="99"/>
        <end position="119"/>
    </location>
</feature>
<feature type="compositionally biased region" description="Polar residues" evidence="5">
    <location>
        <begin position="1"/>
        <end position="16"/>
    </location>
</feature>
<evidence type="ECO:0000256" key="4">
    <source>
        <dbReference type="ARBA" id="ARBA00023136"/>
    </source>
</evidence>
<evidence type="ECO:0000256" key="6">
    <source>
        <dbReference type="SAM" id="Phobius"/>
    </source>
</evidence>
<keyword evidence="2 6" id="KW-0812">Transmembrane</keyword>
<feature type="transmembrane region" description="Helical" evidence="6">
    <location>
        <begin position="367"/>
        <end position="384"/>
    </location>
</feature>
<comment type="subcellular location">
    <subcellularLocation>
        <location evidence="1">Membrane</location>
        <topology evidence="1">Multi-pass membrane protein</topology>
    </subcellularLocation>
</comment>
<evidence type="ECO:0000313" key="8">
    <source>
        <dbReference type="Proteomes" id="UP001107558"/>
    </source>
</evidence>
<evidence type="ECO:0000313" key="7">
    <source>
        <dbReference type="EMBL" id="KAG5680983.1"/>
    </source>
</evidence>
<dbReference type="Gene3D" id="1.20.1250.20">
    <property type="entry name" value="MFS general substrate transporter like domains"/>
    <property type="match status" value="1"/>
</dbReference>
<evidence type="ECO:0000256" key="1">
    <source>
        <dbReference type="ARBA" id="ARBA00004141"/>
    </source>
</evidence>
<dbReference type="InterPro" id="IPR004752">
    <property type="entry name" value="AmpG_permease/AT-1"/>
</dbReference>
<keyword evidence="8" id="KW-1185">Reference proteome</keyword>
<proteinExistence type="predicted"/>
<dbReference type="InterPro" id="IPR024371">
    <property type="entry name" value="AcetylCoA_trans_1-like"/>
</dbReference>
<evidence type="ECO:0000256" key="3">
    <source>
        <dbReference type="ARBA" id="ARBA00022989"/>
    </source>
</evidence>
<dbReference type="GO" id="GO:0035348">
    <property type="term" value="P:acetyl-CoA transmembrane transport"/>
    <property type="evidence" value="ECO:0007669"/>
    <property type="project" value="InterPro"/>
</dbReference>